<organism evidence="2">
    <name type="scientific">marine sediment metagenome</name>
    <dbReference type="NCBI Taxonomy" id="412755"/>
    <lineage>
        <taxon>unclassified sequences</taxon>
        <taxon>metagenomes</taxon>
        <taxon>ecological metagenomes</taxon>
    </lineage>
</organism>
<protein>
    <submittedName>
        <fullName evidence="2">Uncharacterized protein</fullName>
    </submittedName>
</protein>
<evidence type="ECO:0000313" key="2">
    <source>
        <dbReference type="EMBL" id="KKM27812.1"/>
    </source>
</evidence>
<gene>
    <name evidence="2" type="ORF">LCGC14_1570870</name>
</gene>
<accession>A0A0F9IJT5</accession>
<feature type="non-terminal residue" evidence="2">
    <location>
        <position position="1"/>
    </location>
</feature>
<reference evidence="2" key="1">
    <citation type="journal article" date="2015" name="Nature">
        <title>Complex archaea that bridge the gap between prokaryotes and eukaryotes.</title>
        <authorList>
            <person name="Spang A."/>
            <person name="Saw J.H."/>
            <person name="Jorgensen S.L."/>
            <person name="Zaremba-Niedzwiedzka K."/>
            <person name="Martijn J."/>
            <person name="Lind A.E."/>
            <person name="van Eijk R."/>
            <person name="Schleper C."/>
            <person name="Guy L."/>
            <person name="Ettema T.J."/>
        </authorList>
    </citation>
    <scope>NUCLEOTIDE SEQUENCE</scope>
</reference>
<dbReference type="EMBL" id="LAZR01012252">
    <property type="protein sequence ID" value="KKM27812.1"/>
    <property type="molecule type" value="Genomic_DNA"/>
</dbReference>
<comment type="caution">
    <text evidence="2">The sequence shown here is derived from an EMBL/GenBank/DDBJ whole genome shotgun (WGS) entry which is preliminary data.</text>
</comment>
<evidence type="ECO:0000256" key="1">
    <source>
        <dbReference type="SAM" id="MobiDB-lite"/>
    </source>
</evidence>
<sequence>ASSFKPSVNFTGTCTISLPTFILAHRSEQTPASQEKPTGGTAPQLWHSQQQAAEGESNCPLTFILTHSEKRRRTPSPKSSLAVGIPDLVRRSYPPQSLKTQLLTALPRLEWEGTKLISTLGKCWSGMYVRAAGLRMPPGLRYRDSHQTLHKQRTICTRPQS</sequence>
<name>A0A0F9IJT5_9ZZZZ</name>
<feature type="region of interest" description="Disordered" evidence="1">
    <location>
        <begin position="28"/>
        <end position="51"/>
    </location>
</feature>
<proteinExistence type="predicted"/>
<dbReference type="AlphaFoldDB" id="A0A0F9IJT5"/>